<comment type="caution">
    <text evidence="6">The sequence shown here is derived from an EMBL/GenBank/DDBJ whole genome shotgun (WGS) entry which is preliminary data.</text>
</comment>
<gene>
    <name evidence="6" type="ORF">NQ315_005114</name>
</gene>
<sequence length="286" mass="32149">MSVYNDRTFLQSLPYIDSSLANAVPRDVVYNLFLNPDEENGKVVIHAHVAKEHLIRTAPTVLLIHGWTTSDVSPWCKLLKDGYFKLGAHNIIYVNWRNAGNKDFAVSCANAKPIGGFIAQFLLDTEIPLENVHVVGFSLGAHVASNVGKFVFEHTGKKLSRITALDPTGPVFQRSGYNTKIFIYDAEFVDVIHTDIQYFGYSRPIGHVDFYPNKVNCSHERSTLYFVESLTRKAKALEAKYEEITGEPHVTVKENGKEVVFGQHVDKTTRGVFFLETNSEPPFLKV</sequence>
<accession>A0AAV8VUD3</accession>
<dbReference type="GO" id="GO:0017171">
    <property type="term" value="F:serine hydrolase activity"/>
    <property type="evidence" value="ECO:0007669"/>
    <property type="project" value="TreeGrafter"/>
</dbReference>
<dbReference type="InterPro" id="IPR000734">
    <property type="entry name" value="TAG_lipase"/>
</dbReference>
<protein>
    <recommendedName>
        <fullName evidence="5">Lipase domain-containing protein</fullName>
    </recommendedName>
</protein>
<evidence type="ECO:0000256" key="4">
    <source>
        <dbReference type="RuleBase" id="RU004262"/>
    </source>
</evidence>
<comment type="similarity">
    <text evidence="2 4">Belongs to the AB hydrolase superfamily. Lipase family.</text>
</comment>
<dbReference type="GO" id="GO:0005615">
    <property type="term" value="C:extracellular space"/>
    <property type="evidence" value="ECO:0007669"/>
    <property type="project" value="TreeGrafter"/>
</dbReference>
<evidence type="ECO:0000256" key="1">
    <source>
        <dbReference type="ARBA" id="ARBA00004613"/>
    </source>
</evidence>
<comment type="subcellular location">
    <subcellularLocation>
        <location evidence="1">Secreted</location>
    </subcellularLocation>
</comment>
<proteinExistence type="inferred from homology"/>
<dbReference type="InterPro" id="IPR013818">
    <property type="entry name" value="Lipase"/>
</dbReference>
<dbReference type="Proteomes" id="UP001159042">
    <property type="component" value="Unassembled WGS sequence"/>
</dbReference>
<name>A0AAV8VUD3_9CUCU</name>
<dbReference type="Gene3D" id="3.40.50.1820">
    <property type="entry name" value="alpha/beta hydrolase"/>
    <property type="match status" value="1"/>
</dbReference>
<dbReference type="EMBL" id="JANEYG010000031">
    <property type="protein sequence ID" value="KAJ8917667.1"/>
    <property type="molecule type" value="Genomic_DNA"/>
</dbReference>
<evidence type="ECO:0000313" key="6">
    <source>
        <dbReference type="EMBL" id="KAJ8917667.1"/>
    </source>
</evidence>
<dbReference type="GO" id="GO:0016042">
    <property type="term" value="P:lipid catabolic process"/>
    <property type="evidence" value="ECO:0007669"/>
    <property type="project" value="TreeGrafter"/>
</dbReference>
<organism evidence="6 7">
    <name type="scientific">Exocentrus adspersus</name>
    <dbReference type="NCBI Taxonomy" id="1586481"/>
    <lineage>
        <taxon>Eukaryota</taxon>
        <taxon>Metazoa</taxon>
        <taxon>Ecdysozoa</taxon>
        <taxon>Arthropoda</taxon>
        <taxon>Hexapoda</taxon>
        <taxon>Insecta</taxon>
        <taxon>Pterygota</taxon>
        <taxon>Neoptera</taxon>
        <taxon>Endopterygota</taxon>
        <taxon>Coleoptera</taxon>
        <taxon>Polyphaga</taxon>
        <taxon>Cucujiformia</taxon>
        <taxon>Chrysomeloidea</taxon>
        <taxon>Cerambycidae</taxon>
        <taxon>Lamiinae</taxon>
        <taxon>Acanthocinini</taxon>
        <taxon>Exocentrus</taxon>
    </lineage>
</organism>
<dbReference type="Pfam" id="PF00151">
    <property type="entry name" value="Lipase"/>
    <property type="match status" value="1"/>
</dbReference>
<keyword evidence="3" id="KW-0964">Secreted</keyword>
<evidence type="ECO:0000256" key="2">
    <source>
        <dbReference type="ARBA" id="ARBA00010701"/>
    </source>
</evidence>
<dbReference type="GO" id="GO:0016298">
    <property type="term" value="F:lipase activity"/>
    <property type="evidence" value="ECO:0007669"/>
    <property type="project" value="InterPro"/>
</dbReference>
<dbReference type="SUPFAM" id="SSF53474">
    <property type="entry name" value="alpha/beta-Hydrolases"/>
    <property type="match status" value="1"/>
</dbReference>
<evidence type="ECO:0000256" key="3">
    <source>
        <dbReference type="ARBA" id="ARBA00022525"/>
    </source>
</evidence>
<feature type="domain" description="Lipase" evidence="5">
    <location>
        <begin position="29"/>
        <end position="213"/>
    </location>
</feature>
<evidence type="ECO:0000259" key="5">
    <source>
        <dbReference type="Pfam" id="PF00151"/>
    </source>
</evidence>
<reference evidence="6 7" key="1">
    <citation type="journal article" date="2023" name="Insect Mol. Biol.">
        <title>Genome sequencing provides insights into the evolution of gene families encoding plant cell wall-degrading enzymes in longhorned beetles.</title>
        <authorList>
            <person name="Shin N.R."/>
            <person name="Okamura Y."/>
            <person name="Kirsch R."/>
            <person name="Pauchet Y."/>
        </authorList>
    </citation>
    <scope>NUCLEOTIDE SEQUENCE [LARGE SCALE GENOMIC DNA]</scope>
    <source>
        <strain evidence="6">EAD_L_NR</strain>
    </source>
</reference>
<dbReference type="PANTHER" id="PTHR11610:SF173">
    <property type="entry name" value="LIPASE DOMAIN-CONTAINING PROTEIN-RELATED"/>
    <property type="match status" value="1"/>
</dbReference>
<dbReference type="AlphaFoldDB" id="A0AAV8VUD3"/>
<dbReference type="InterPro" id="IPR029058">
    <property type="entry name" value="AB_hydrolase_fold"/>
</dbReference>
<evidence type="ECO:0000313" key="7">
    <source>
        <dbReference type="Proteomes" id="UP001159042"/>
    </source>
</evidence>
<keyword evidence="7" id="KW-1185">Reference proteome</keyword>
<dbReference type="PANTHER" id="PTHR11610">
    <property type="entry name" value="LIPASE"/>
    <property type="match status" value="1"/>
</dbReference>